<accession>A0A059GBI4</accession>
<dbReference type="STRING" id="1280953.HOC_03428"/>
<comment type="function">
    <text evidence="7">Part of the tripartite ATP-independent periplasmic (TRAP) transport system.</text>
</comment>
<evidence type="ECO:0000256" key="1">
    <source>
        <dbReference type="ARBA" id="ARBA00004429"/>
    </source>
</evidence>
<dbReference type="PATRIC" id="fig|1280953.3.peg.694"/>
<evidence type="ECO:0000259" key="9">
    <source>
        <dbReference type="Pfam" id="PF06808"/>
    </source>
</evidence>
<dbReference type="PANTHER" id="PTHR33362:SF7">
    <property type="entry name" value="SLL1103 PROTEIN"/>
    <property type="match status" value="1"/>
</dbReference>
<evidence type="ECO:0000256" key="3">
    <source>
        <dbReference type="ARBA" id="ARBA00022519"/>
    </source>
</evidence>
<feature type="transmembrane region" description="Helical" evidence="8">
    <location>
        <begin position="297"/>
        <end position="314"/>
    </location>
</feature>
<name>A0A059GBI4_9PROT</name>
<feature type="transmembrane region" description="Helical" evidence="8">
    <location>
        <begin position="368"/>
        <end position="393"/>
    </location>
</feature>
<dbReference type="Proteomes" id="UP000024942">
    <property type="component" value="Unassembled WGS sequence"/>
</dbReference>
<feature type="domain" description="TRAP C4-dicarboxylate transport system permease DctM subunit" evidence="9">
    <location>
        <begin position="13"/>
        <end position="329"/>
    </location>
</feature>
<evidence type="ECO:0000256" key="2">
    <source>
        <dbReference type="ARBA" id="ARBA00022475"/>
    </source>
</evidence>
<dbReference type="PANTHER" id="PTHR33362">
    <property type="entry name" value="SIALIC ACID TRAP TRANSPORTER PERMEASE PROTEIN SIAT-RELATED"/>
    <property type="match status" value="1"/>
</dbReference>
<organism evidence="10 11">
    <name type="scientific">Hyphomonas oceanitis SCH89</name>
    <dbReference type="NCBI Taxonomy" id="1280953"/>
    <lineage>
        <taxon>Bacteria</taxon>
        <taxon>Pseudomonadati</taxon>
        <taxon>Pseudomonadota</taxon>
        <taxon>Alphaproteobacteria</taxon>
        <taxon>Hyphomonadales</taxon>
        <taxon>Hyphomonadaceae</taxon>
        <taxon>Hyphomonas</taxon>
    </lineage>
</organism>
<dbReference type="OrthoDB" id="7339120at2"/>
<keyword evidence="3 7" id="KW-0997">Cell inner membrane</keyword>
<keyword evidence="4 8" id="KW-0812">Transmembrane</keyword>
<keyword evidence="2" id="KW-1003">Cell membrane</keyword>
<proteinExistence type="predicted"/>
<sequence>MEFEIILAVAMFACAILGLLAGYSVALTLGGVALLFALLGIATGTFSPSFLIAFPSRIQGASIMQSQTLVAVPLFVLMGVILERSRVAEDLLHIASRLLARVRGGLGYAVVLVGALLAASTGIVGATVITMTLIALPTMLRQGYDPKLATGTIAASGTLGQIIPPSIVLILLADAVSNAASQASLKGAGSGVVSVGDLFAGALIPGVLLVVFYLLYIAAMAIFRPATCPPVTLAEDTEPLTVKEVAFGLGAPLLLIIAVLGAILGGVAPPTEAAAIGAAGAILLAGIRLADEAKSRLAPLILAGLGSIIAILVLRNTMDLRAGVASISGANSIGIILTVLASLVFFAGVAAGLLVLRKMRQLLPALTSATHITSMVFLILIGASLFSLVFRGYDGDEMVAAMLHQAPGGKWGALAMTMLVMFVLGFFLDFIEIVFVVVPLVAPPLIMLGFDPIWLAILMALNLQTSFLTPPFGFALFYLRGAAPDEIKTMDIWRGAVPFIGLQIAMIILVGFVPALATWLPSLAAN</sequence>
<feature type="transmembrane region" description="Helical" evidence="8">
    <location>
        <begin position="453"/>
        <end position="479"/>
    </location>
</feature>
<feature type="transmembrane region" description="Helical" evidence="8">
    <location>
        <begin position="32"/>
        <end position="54"/>
    </location>
</feature>
<dbReference type="eggNOG" id="COG4664">
    <property type="taxonomic scope" value="Bacteria"/>
</dbReference>
<comment type="subcellular location">
    <subcellularLocation>
        <location evidence="1 7">Cell inner membrane</location>
        <topology evidence="1 7">Multi-pass membrane protein</topology>
    </subcellularLocation>
</comment>
<feature type="transmembrane region" description="Helical" evidence="8">
    <location>
        <begin position="198"/>
        <end position="223"/>
    </location>
</feature>
<keyword evidence="5 8" id="KW-1133">Transmembrane helix</keyword>
<dbReference type="GO" id="GO:0022857">
    <property type="term" value="F:transmembrane transporter activity"/>
    <property type="evidence" value="ECO:0007669"/>
    <property type="project" value="UniProtKB-UniRule"/>
</dbReference>
<dbReference type="Pfam" id="PF06808">
    <property type="entry name" value="DctM"/>
    <property type="match status" value="1"/>
</dbReference>
<dbReference type="InterPro" id="IPR010656">
    <property type="entry name" value="DctM"/>
</dbReference>
<feature type="transmembrane region" description="Helical" evidence="8">
    <location>
        <begin position="273"/>
        <end position="290"/>
    </location>
</feature>
<feature type="transmembrane region" description="Helical" evidence="8">
    <location>
        <begin position="106"/>
        <end position="136"/>
    </location>
</feature>
<feature type="transmembrane region" description="Helical" evidence="8">
    <location>
        <begin position="413"/>
        <end position="441"/>
    </location>
</feature>
<evidence type="ECO:0000256" key="6">
    <source>
        <dbReference type="ARBA" id="ARBA00023136"/>
    </source>
</evidence>
<evidence type="ECO:0000313" key="11">
    <source>
        <dbReference type="Proteomes" id="UP000024942"/>
    </source>
</evidence>
<dbReference type="EMBL" id="ARYL01000003">
    <property type="protein sequence ID" value="KDA03895.1"/>
    <property type="molecule type" value="Genomic_DNA"/>
</dbReference>
<feature type="transmembrane region" description="Helical" evidence="8">
    <location>
        <begin position="66"/>
        <end position="82"/>
    </location>
</feature>
<feature type="transmembrane region" description="Helical" evidence="8">
    <location>
        <begin position="5"/>
        <end position="26"/>
    </location>
</feature>
<dbReference type="GO" id="GO:0005886">
    <property type="term" value="C:plasma membrane"/>
    <property type="evidence" value="ECO:0007669"/>
    <property type="project" value="UniProtKB-SubCell"/>
</dbReference>
<keyword evidence="7" id="KW-0813">Transport</keyword>
<evidence type="ECO:0000256" key="7">
    <source>
        <dbReference type="RuleBase" id="RU369079"/>
    </source>
</evidence>
<dbReference type="AlphaFoldDB" id="A0A059GBI4"/>
<gene>
    <name evidence="10" type="ORF">HOC_03428</name>
</gene>
<evidence type="ECO:0000256" key="4">
    <source>
        <dbReference type="ARBA" id="ARBA00022692"/>
    </source>
</evidence>
<feature type="transmembrane region" description="Helical" evidence="8">
    <location>
        <begin position="148"/>
        <end position="173"/>
    </location>
</feature>
<evidence type="ECO:0000313" key="10">
    <source>
        <dbReference type="EMBL" id="KDA03895.1"/>
    </source>
</evidence>
<protein>
    <submittedName>
        <fullName evidence="10">TRAP dicarboxylate transporter subunit DctM</fullName>
    </submittedName>
</protein>
<keyword evidence="6 8" id="KW-0472">Membrane</keyword>
<evidence type="ECO:0000256" key="8">
    <source>
        <dbReference type="SAM" id="Phobius"/>
    </source>
</evidence>
<feature type="transmembrane region" description="Helical" evidence="8">
    <location>
        <begin position="334"/>
        <end position="356"/>
    </location>
</feature>
<feature type="transmembrane region" description="Helical" evidence="8">
    <location>
        <begin position="244"/>
        <end position="267"/>
    </location>
</feature>
<feature type="transmembrane region" description="Helical" evidence="8">
    <location>
        <begin position="499"/>
        <end position="520"/>
    </location>
</feature>
<reference evidence="10 11" key="1">
    <citation type="journal article" date="2014" name="Antonie Van Leeuwenhoek">
        <title>Hyphomonas beringensis sp. nov. and Hyphomonas chukchiensis sp. nov., isolated from surface seawater of the Bering Sea and Chukchi Sea.</title>
        <authorList>
            <person name="Li C."/>
            <person name="Lai Q."/>
            <person name="Li G."/>
            <person name="Dong C."/>
            <person name="Wang J."/>
            <person name="Liao Y."/>
            <person name="Shao Z."/>
        </authorList>
    </citation>
    <scope>NUCLEOTIDE SEQUENCE [LARGE SCALE GENOMIC DNA]</scope>
    <source>
        <strain evidence="10 11">SCH89</strain>
    </source>
</reference>
<keyword evidence="11" id="KW-1185">Reference proteome</keyword>
<comment type="caution">
    <text evidence="10">The sequence shown here is derived from an EMBL/GenBank/DDBJ whole genome shotgun (WGS) entry which is preliminary data.</text>
</comment>
<evidence type="ECO:0000256" key="5">
    <source>
        <dbReference type="ARBA" id="ARBA00022989"/>
    </source>
</evidence>
<dbReference type="RefSeq" id="WP_035535878.1">
    <property type="nucleotide sequence ID" value="NZ_ARYL01000003.1"/>
</dbReference>
<dbReference type="InterPro" id="IPR004681">
    <property type="entry name" value="TRAP_DctM"/>
</dbReference>